<dbReference type="InterPro" id="IPR033469">
    <property type="entry name" value="CYTH-like_dom_sf"/>
</dbReference>
<sequence length="157" mass="18445">MNLEIEHKYLLKNDSYHSMAVDKYHIIQGYLSRDKELTIRIRIKDDTAFLTIKTHNKGDARNEFEYPIPQHDAYLLIEKCQPPVLEKERYIVPYKGFVWEIDEFKRELSGITLAEIELPSSDTHYDIPAFIGQNVTGDPRYYNSNIHLLAKENSTQL</sequence>
<dbReference type="CDD" id="cd07891">
    <property type="entry name" value="CYTH-like_CthTTM-like_1"/>
    <property type="match status" value="1"/>
</dbReference>
<dbReference type="InterPro" id="IPR012042">
    <property type="entry name" value="NeuTTM/CthTTM-like"/>
</dbReference>
<evidence type="ECO:0000313" key="4">
    <source>
        <dbReference type="Proteomes" id="UP000823598"/>
    </source>
</evidence>
<feature type="domain" description="CYTH" evidence="2">
    <location>
        <begin position="2"/>
        <end position="148"/>
    </location>
</feature>
<reference evidence="3" key="2">
    <citation type="journal article" date="2021" name="PeerJ">
        <title>Extensive microbial diversity within the chicken gut microbiome revealed by metagenomics and culture.</title>
        <authorList>
            <person name="Gilroy R."/>
            <person name="Ravi A."/>
            <person name="Getino M."/>
            <person name="Pursley I."/>
            <person name="Horton D.L."/>
            <person name="Alikhan N.F."/>
            <person name="Baker D."/>
            <person name="Gharbi K."/>
            <person name="Hall N."/>
            <person name="Watson M."/>
            <person name="Adriaenssens E.M."/>
            <person name="Foster-Nyarko E."/>
            <person name="Jarju S."/>
            <person name="Secka A."/>
            <person name="Antonio M."/>
            <person name="Oren A."/>
            <person name="Chaudhuri R.R."/>
            <person name="La Ragione R."/>
            <person name="Hildebrand F."/>
            <person name="Pallen M.J."/>
        </authorList>
    </citation>
    <scope>NUCLEOTIDE SEQUENCE</scope>
    <source>
        <strain evidence="3">6919</strain>
    </source>
</reference>
<dbReference type="SMART" id="SM01118">
    <property type="entry name" value="CYTH"/>
    <property type="match status" value="1"/>
</dbReference>
<name>A0A9D9ISE4_9BACT</name>
<dbReference type="SUPFAM" id="SSF55154">
    <property type="entry name" value="CYTH-like phosphatases"/>
    <property type="match status" value="1"/>
</dbReference>
<reference evidence="3" key="1">
    <citation type="submission" date="2020-10" db="EMBL/GenBank/DDBJ databases">
        <authorList>
            <person name="Gilroy R."/>
        </authorList>
    </citation>
    <scope>NUCLEOTIDE SEQUENCE</scope>
    <source>
        <strain evidence="3">6919</strain>
    </source>
</reference>
<dbReference type="AlphaFoldDB" id="A0A9D9ISE4"/>
<feature type="active site" description="Proton acceptor" evidence="1">
    <location>
        <position position="30"/>
    </location>
</feature>
<gene>
    <name evidence="3" type="ORF">IAB88_07320</name>
</gene>
<dbReference type="EMBL" id="JADIMC010000084">
    <property type="protein sequence ID" value="MBO8476788.1"/>
    <property type="molecule type" value="Genomic_DNA"/>
</dbReference>
<dbReference type="InterPro" id="IPR023577">
    <property type="entry name" value="CYTH_domain"/>
</dbReference>
<dbReference type="PANTHER" id="PTHR40114">
    <property type="entry name" value="SLR0698 PROTEIN"/>
    <property type="match status" value="1"/>
</dbReference>
<dbReference type="PIRSF" id="PIRSF016487">
    <property type="entry name" value="CYTH_UCP016487"/>
    <property type="match status" value="1"/>
</dbReference>
<evidence type="ECO:0000259" key="2">
    <source>
        <dbReference type="PROSITE" id="PS51707"/>
    </source>
</evidence>
<organism evidence="3 4">
    <name type="scientific">Candidatus Limisoma faecipullorum</name>
    <dbReference type="NCBI Taxonomy" id="2840854"/>
    <lineage>
        <taxon>Bacteria</taxon>
        <taxon>Pseudomonadati</taxon>
        <taxon>Bacteroidota</taxon>
        <taxon>Bacteroidia</taxon>
        <taxon>Bacteroidales</taxon>
        <taxon>Candidatus Limisoma</taxon>
    </lineage>
</organism>
<dbReference type="Pfam" id="PF01928">
    <property type="entry name" value="CYTH"/>
    <property type="match status" value="1"/>
</dbReference>
<comment type="caution">
    <text evidence="3">The sequence shown here is derived from an EMBL/GenBank/DDBJ whole genome shotgun (WGS) entry which is preliminary data.</text>
</comment>
<proteinExistence type="predicted"/>
<dbReference type="Proteomes" id="UP000823598">
    <property type="component" value="Unassembled WGS sequence"/>
</dbReference>
<dbReference type="PANTHER" id="PTHR40114:SF1">
    <property type="entry name" value="SLR0698 PROTEIN"/>
    <property type="match status" value="1"/>
</dbReference>
<dbReference type="PROSITE" id="PS51707">
    <property type="entry name" value="CYTH"/>
    <property type="match status" value="1"/>
</dbReference>
<protein>
    <submittedName>
        <fullName evidence="3">CYTH domain-containing protein</fullName>
    </submittedName>
</protein>
<dbReference type="Gene3D" id="2.40.320.10">
    <property type="entry name" value="Hypothetical Protein Pfu-838710-001"/>
    <property type="match status" value="1"/>
</dbReference>
<evidence type="ECO:0000313" key="3">
    <source>
        <dbReference type="EMBL" id="MBO8476788.1"/>
    </source>
</evidence>
<evidence type="ECO:0000256" key="1">
    <source>
        <dbReference type="PIRSR" id="PIRSR016487-1"/>
    </source>
</evidence>
<accession>A0A9D9ISE4</accession>